<protein>
    <submittedName>
        <fullName evidence="3">ATP-dependent helicase</fullName>
    </submittedName>
</protein>
<keyword evidence="3" id="KW-0067">ATP-binding</keyword>
<dbReference type="EMBL" id="QUWK01000005">
    <property type="protein sequence ID" value="RFU95084.1"/>
    <property type="molecule type" value="Genomic_DNA"/>
</dbReference>
<sequence length="673" mass="76396">MGEIAKITYAQTKQSVIVDELGMRQMQKRVYERRDSQYLLLKAPPASGKSRAFMFIALDKLYKQGLDKVIIAVPEMSIGGSFKKTNLMVNGFFSNWDPSDQYNLCTPGSDINQGKVDAFIRFLKQENQDRILICTHATLRFAYDKLIDKDFDGIFLGIDEFHHASANTDENRLGELVKGITEKSSAHIMALTGSYFRGDGIAVLDPEVENKFDSVTFSYYDQLSGYKYLHSITLSYEFYSGVYYESLEKSLHLDRKTIIHIPNVNSQESTGNKYEEVNHIIDIIGTIDHEDTITGVLYVKAKNSRMMKIIDLVDDRYPEDRVKRQQYLKEHSEDKNAVDIIIALNLAREGFDWPPCEQMLTIGYRGSLTEVVQIIGRATRDYEGKSDAFFTNIIVEPDATRGEVITAVNNLLKAITASLLMEQVLTPKWDFKAKAPKLQILDPESDEGKLIISDENTYEALLDSIRTDVDVIKANLHKNNAQLINKYLIPSIIMDKHPELSTHDVEAIRQHMVTDLVLGSAKPSDDNKEKGDNGSQDNDSGLDLGGEDSGDGTSNHGTGTKFLKFANGIVLDIKELEINLIDKINPFEKAYQILSKDIDKPTLRAIKDAIDKKKGRMKIYTDKECLFYWPNIKTFVKVHQRNPDRFSEDEYEAVLGAILYNIKIKQEARKNER</sequence>
<dbReference type="GO" id="GO:0004386">
    <property type="term" value="F:helicase activity"/>
    <property type="evidence" value="ECO:0007669"/>
    <property type="project" value="UniProtKB-KW"/>
</dbReference>
<dbReference type="InterPro" id="IPR006935">
    <property type="entry name" value="Helicase/UvrB_N"/>
</dbReference>
<feature type="region of interest" description="Disordered" evidence="1">
    <location>
        <begin position="520"/>
        <end position="557"/>
    </location>
</feature>
<evidence type="ECO:0000313" key="3">
    <source>
        <dbReference type="EMBL" id="RFU95084.1"/>
    </source>
</evidence>
<dbReference type="GO" id="GO:0016787">
    <property type="term" value="F:hydrolase activity"/>
    <property type="evidence" value="ECO:0007669"/>
    <property type="project" value="InterPro"/>
</dbReference>
<dbReference type="Pfam" id="PF04851">
    <property type="entry name" value="ResIII"/>
    <property type="match status" value="1"/>
</dbReference>
<evidence type="ECO:0000256" key="1">
    <source>
        <dbReference type="SAM" id="MobiDB-lite"/>
    </source>
</evidence>
<reference evidence="3 4" key="2">
    <citation type="submission" date="2018-09" db="EMBL/GenBank/DDBJ databases">
        <title>Genome of Sphaerochaeta halotolerans strain 4-11.</title>
        <authorList>
            <person name="Nazina T.N."/>
            <person name="Sokolova D.S."/>
        </authorList>
    </citation>
    <scope>NUCLEOTIDE SEQUENCE [LARGE SCALE GENOMIC DNA]</scope>
    <source>
        <strain evidence="3 4">4-11</strain>
    </source>
</reference>
<proteinExistence type="predicted"/>
<dbReference type="InterPro" id="IPR027417">
    <property type="entry name" value="P-loop_NTPase"/>
</dbReference>
<keyword evidence="3" id="KW-0378">Hydrolase</keyword>
<feature type="compositionally biased region" description="Basic and acidic residues" evidence="1">
    <location>
        <begin position="523"/>
        <end position="532"/>
    </location>
</feature>
<dbReference type="CDD" id="cd18785">
    <property type="entry name" value="SF2_C"/>
    <property type="match status" value="1"/>
</dbReference>
<keyword evidence="4" id="KW-1185">Reference proteome</keyword>
<keyword evidence="3" id="KW-0347">Helicase</keyword>
<dbReference type="InterPro" id="IPR014001">
    <property type="entry name" value="Helicase_ATP-bd"/>
</dbReference>
<dbReference type="GO" id="GO:0003677">
    <property type="term" value="F:DNA binding"/>
    <property type="evidence" value="ECO:0007669"/>
    <property type="project" value="InterPro"/>
</dbReference>
<dbReference type="Gene3D" id="3.40.50.300">
    <property type="entry name" value="P-loop containing nucleotide triphosphate hydrolases"/>
    <property type="match status" value="2"/>
</dbReference>
<dbReference type="AlphaFoldDB" id="A0A372MH72"/>
<organism evidence="3 4">
    <name type="scientific">Sphaerochaeta halotolerans</name>
    <dbReference type="NCBI Taxonomy" id="2293840"/>
    <lineage>
        <taxon>Bacteria</taxon>
        <taxon>Pseudomonadati</taxon>
        <taxon>Spirochaetota</taxon>
        <taxon>Spirochaetia</taxon>
        <taxon>Spirochaetales</taxon>
        <taxon>Sphaerochaetaceae</taxon>
        <taxon>Sphaerochaeta</taxon>
    </lineage>
</organism>
<dbReference type="Proteomes" id="UP000264002">
    <property type="component" value="Unassembled WGS sequence"/>
</dbReference>
<evidence type="ECO:0000259" key="2">
    <source>
        <dbReference type="SMART" id="SM00487"/>
    </source>
</evidence>
<dbReference type="GO" id="GO:0005524">
    <property type="term" value="F:ATP binding"/>
    <property type="evidence" value="ECO:0007669"/>
    <property type="project" value="InterPro"/>
</dbReference>
<feature type="domain" description="Helicase ATP-binding" evidence="2">
    <location>
        <begin position="19"/>
        <end position="218"/>
    </location>
</feature>
<evidence type="ECO:0000313" key="4">
    <source>
        <dbReference type="Proteomes" id="UP000264002"/>
    </source>
</evidence>
<dbReference type="RefSeq" id="WP_117329893.1">
    <property type="nucleotide sequence ID" value="NZ_QUWK01000005.1"/>
</dbReference>
<accession>A0A372MH72</accession>
<comment type="caution">
    <text evidence="3">The sequence shown here is derived from an EMBL/GenBank/DDBJ whole genome shotgun (WGS) entry which is preliminary data.</text>
</comment>
<dbReference type="SMART" id="SM00487">
    <property type="entry name" value="DEXDc"/>
    <property type="match status" value="1"/>
</dbReference>
<dbReference type="SUPFAM" id="SSF52540">
    <property type="entry name" value="P-loop containing nucleoside triphosphate hydrolases"/>
    <property type="match status" value="1"/>
</dbReference>
<reference evidence="4" key="1">
    <citation type="submission" date="2018-08" db="EMBL/GenBank/DDBJ databases">
        <authorList>
            <person name="Grouzdev D.S."/>
            <person name="Krutkina M.S."/>
        </authorList>
    </citation>
    <scope>NUCLEOTIDE SEQUENCE [LARGE SCALE GENOMIC DNA]</scope>
    <source>
        <strain evidence="4">4-11</strain>
    </source>
</reference>
<name>A0A372MH72_9SPIR</name>
<gene>
    <name evidence="3" type="ORF">DYP60_05500</name>
</gene>
<keyword evidence="3" id="KW-0547">Nucleotide-binding</keyword>